<evidence type="ECO:0000313" key="3">
    <source>
        <dbReference type="Proteomes" id="UP001181693"/>
    </source>
</evidence>
<gene>
    <name evidence="2" type="ORF">GDO54_011662</name>
</gene>
<reference evidence="2" key="1">
    <citation type="thesis" date="2020" institute="ProQuest LLC" country="789 East Eisenhower Parkway, Ann Arbor, MI, USA">
        <title>Comparative Genomics and Chromosome Evolution.</title>
        <authorList>
            <person name="Mudd A.B."/>
        </authorList>
    </citation>
    <scope>NUCLEOTIDE SEQUENCE</scope>
    <source>
        <strain evidence="2">1538</strain>
        <tissue evidence="2">Blood</tissue>
    </source>
</reference>
<name>A0AAV3A407_PYXAD</name>
<accession>A0AAV3A407</accession>
<evidence type="ECO:0000256" key="1">
    <source>
        <dbReference type="SAM" id="Phobius"/>
    </source>
</evidence>
<keyword evidence="1" id="KW-1133">Transmembrane helix</keyword>
<protein>
    <submittedName>
        <fullName evidence="2">Uncharacterized protein</fullName>
    </submittedName>
</protein>
<organism evidence="2 3">
    <name type="scientific">Pyxicephalus adspersus</name>
    <name type="common">African bullfrog</name>
    <dbReference type="NCBI Taxonomy" id="30357"/>
    <lineage>
        <taxon>Eukaryota</taxon>
        <taxon>Metazoa</taxon>
        <taxon>Chordata</taxon>
        <taxon>Craniata</taxon>
        <taxon>Vertebrata</taxon>
        <taxon>Euteleostomi</taxon>
        <taxon>Amphibia</taxon>
        <taxon>Batrachia</taxon>
        <taxon>Anura</taxon>
        <taxon>Neobatrachia</taxon>
        <taxon>Ranoidea</taxon>
        <taxon>Pyxicephalidae</taxon>
        <taxon>Pyxicephalinae</taxon>
        <taxon>Pyxicephalus</taxon>
    </lineage>
</organism>
<proteinExistence type="predicted"/>
<dbReference type="AlphaFoldDB" id="A0AAV3A407"/>
<comment type="caution">
    <text evidence="2">The sequence shown here is derived from an EMBL/GenBank/DDBJ whole genome shotgun (WGS) entry which is preliminary data.</text>
</comment>
<keyword evidence="1" id="KW-0472">Membrane</keyword>
<keyword evidence="1" id="KW-0812">Transmembrane</keyword>
<keyword evidence="3" id="KW-1185">Reference proteome</keyword>
<sequence length="101" mass="11725">MPIVKEQIQLVDLGAHLIFCNHIMVWFLLGSSFVMLSCGHFQWTGLMQHMHIPQRSKSNKIYHRPFYILVPRPCKGHACFGIYLTLKSLYSKANRCSTVLF</sequence>
<dbReference type="Proteomes" id="UP001181693">
    <property type="component" value="Unassembled WGS sequence"/>
</dbReference>
<feature type="transmembrane region" description="Helical" evidence="1">
    <location>
        <begin position="23"/>
        <end position="46"/>
    </location>
</feature>
<evidence type="ECO:0000313" key="2">
    <source>
        <dbReference type="EMBL" id="DBA23951.1"/>
    </source>
</evidence>
<dbReference type="EMBL" id="DYDO01000005">
    <property type="protein sequence ID" value="DBA23951.1"/>
    <property type="molecule type" value="Genomic_DNA"/>
</dbReference>